<dbReference type="GO" id="GO:0005886">
    <property type="term" value="C:plasma membrane"/>
    <property type="evidence" value="ECO:0007669"/>
    <property type="project" value="UniProtKB-SubCell"/>
</dbReference>
<accession>A0A9D1PU95</accession>
<dbReference type="InterPro" id="IPR001991">
    <property type="entry name" value="Na-dicarboxylate_symporter"/>
</dbReference>
<keyword evidence="4 7" id="KW-0812">Transmembrane</keyword>
<sequence length="412" mass="44331">MKSSITYIFSVLFAFSTALLFHSANAAYIFSVLSDISFNISVFVLIPLLVFSLTSSVASLRRDNMAFSSFKRILLCSVATTLLSVAVAAILFALLPSSFPVTSSAGGSGSIYSDYAISSLLRAVDNLSPANPFYTIAVSASYVVPLILICIFFGYFFKPSSDAIRPAFAVMNSFSEVMMKISRAFFSYGYIALYFMSVSMFITLLNDATILVRPSFFLSLALLFFAVLAVSVISFAIYTKGKENPFRILYRCLAVLISSLMTGSNVFTMPLSYTASRMNCGVQKKIGNFSVSVSYILAKGGSAAFSLFTALSLYKAIGFETGTSFILETACFAFLFSFISFLTPSLEVLLIPVLIAAVTGNSFFGAESSLLSILMLVNGMACALDAVISLFITKAISIKSGSDITVAGRDTL</sequence>
<comment type="subcellular location">
    <subcellularLocation>
        <location evidence="1">Cell membrane</location>
        <topology evidence="1">Multi-pass membrane protein</topology>
    </subcellularLocation>
</comment>
<feature type="transmembrane region" description="Helical" evidence="7">
    <location>
        <begin position="36"/>
        <end position="60"/>
    </location>
</feature>
<evidence type="ECO:0000313" key="9">
    <source>
        <dbReference type="Proteomes" id="UP000823936"/>
    </source>
</evidence>
<evidence type="ECO:0000256" key="6">
    <source>
        <dbReference type="ARBA" id="ARBA00023136"/>
    </source>
</evidence>
<dbReference type="SUPFAM" id="SSF118215">
    <property type="entry name" value="Proton glutamate symport protein"/>
    <property type="match status" value="1"/>
</dbReference>
<dbReference type="Gene3D" id="1.10.3860.10">
    <property type="entry name" value="Sodium:dicarboxylate symporter"/>
    <property type="match status" value="1"/>
</dbReference>
<gene>
    <name evidence="8" type="ORF">IAB12_02965</name>
</gene>
<evidence type="ECO:0000313" key="8">
    <source>
        <dbReference type="EMBL" id="HIV98726.1"/>
    </source>
</evidence>
<dbReference type="PANTHER" id="PTHR42865">
    <property type="entry name" value="PROTON/GLUTAMATE-ASPARTATE SYMPORTER"/>
    <property type="match status" value="1"/>
</dbReference>
<keyword evidence="3" id="KW-1003">Cell membrane</keyword>
<feature type="transmembrane region" description="Helical" evidence="7">
    <location>
        <begin position="133"/>
        <end position="157"/>
    </location>
</feature>
<comment type="caution">
    <text evidence="8">The sequence shown here is derived from an EMBL/GenBank/DDBJ whole genome shotgun (WGS) entry which is preliminary data.</text>
</comment>
<organism evidence="8 9">
    <name type="scientific">Candidatus Ornithospirochaeta avicola</name>
    <dbReference type="NCBI Taxonomy" id="2840896"/>
    <lineage>
        <taxon>Bacteria</taxon>
        <taxon>Pseudomonadati</taxon>
        <taxon>Spirochaetota</taxon>
        <taxon>Spirochaetia</taxon>
        <taxon>Spirochaetales</taxon>
        <taxon>Spirochaetaceae</taxon>
        <taxon>Spirochaetaceae incertae sedis</taxon>
        <taxon>Candidatus Ornithospirochaeta</taxon>
    </lineage>
</organism>
<name>A0A9D1PU95_9SPIO</name>
<keyword evidence="5 7" id="KW-1133">Transmembrane helix</keyword>
<dbReference type="EMBL" id="DXHU01000013">
    <property type="protein sequence ID" value="HIV98726.1"/>
    <property type="molecule type" value="Genomic_DNA"/>
</dbReference>
<evidence type="ECO:0000256" key="4">
    <source>
        <dbReference type="ARBA" id="ARBA00022692"/>
    </source>
</evidence>
<keyword evidence="2" id="KW-0813">Transport</keyword>
<feature type="transmembrane region" description="Helical" evidence="7">
    <location>
        <begin position="216"/>
        <end position="238"/>
    </location>
</feature>
<evidence type="ECO:0000256" key="1">
    <source>
        <dbReference type="ARBA" id="ARBA00004651"/>
    </source>
</evidence>
<keyword evidence="6 7" id="KW-0472">Membrane</keyword>
<dbReference type="GO" id="GO:0015293">
    <property type="term" value="F:symporter activity"/>
    <property type="evidence" value="ECO:0007669"/>
    <property type="project" value="UniProtKB-KW"/>
</dbReference>
<dbReference type="Pfam" id="PF00375">
    <property type="entry name" value="SDF"/>
    <property type="match status" value="1"/>
</dbReference>
<dbReference type="Proteomes" id="UP000823936">
    <property type="component" value="Unassembled WGS sequence"/>
</dbReference>
<evidence type="ECO:0000256" key="2">
    <source>
        <dbReference type="ARBA" id="ARBA00022448"/>
    </source>
</evidence>
<reference evidence="8" key="1">
    <citation type="journal article" date="2021" name="PeerJ">
        <title>Extensive microbial diversity within the chicken gut microbiome revealed by metagenomics and culture.</title>
        <authorList>
            <person name="Gilroy R."/>
            <person name="Ravi A."/>
            <person name="Getino M."/>
            <person name="Pursley I."/>
            <person name="Horton D.L."/>
            <person name="Alikhan N.F."/>
            <person name="Baker D."/>
            <person name="Gharbi K."/>
            <person name="Hall N."/>
            <person name="Watson M."/>
            <person name="Adriaenssens E.M."/>
            <person name="Foster-Nyarko E."/>
            <person name="Jarju S."/>
            <person name="Secka A."/>
            <person name="Antonio M."/>
            <person name="Oren A."/>
            <person name="Chaudhuri R.R."/>
            <person name="La Ragione R."/>
            <person name="Hildebrand F."/>
            <person name="Pallen M.J."/>
        </authorList>
    </citation>
    <scope>NUCLEOTIDE SEQUENCE</scope>
    <source>
        <strain evidence="8">Gambia11-129</strain>
    </source>
</reference>
<dbReference type="AlphaFoldDB" id="A0A9D1PU95"/>
<reference evidence="8" key="2">
    <citation type="submission" date="2021-04" db="EMBL/GenBank/DDBJ databases">
        <authorList>
            <person name="Gilroy R."/>
        </authorList>
    </citation>
    <scope>NUCLEOTIDE SEQUENCE</scope>
    <source>
        <strain evidence="8">Gambia11-129</strain>
    </source>
</reference>
<feature type="transmembrane region" description="Helical" evidence="7">
    <location>
        <begin position="72"/>
        <end position="95"/>
    </location>
</feature>
<proteinExistence type="predicted"/>
<dbReference type="PRINTS" id="PR00173">
    <property type="entry name" value="EDTRNSPORT"/>
</dbReference>
<evidence type="ECO:0000256" key="3">
    <source>
        <dbReference type="ARBA" id="ARBA00022475"/>
    </source>
</evidence>
<dbReference type="InterPro" id="IPR036458">
    <property type="entry name" value="Na:dicarbo_symporter_sf"/>
</dbReference>
<evidence type="ECO:0000256" key="5">
    <source>
        <dbReference type="ARBA" id="ARBA00022989"/>
    </source>
</evidence>
<protein>
    <submittedName>
        <fullName evidence="8">Dicarboxylate/amino acid:cation symporter</fullName>
    </submittedName>
</protein>
<dbReference type="PANTHER" id="PTHR42865:SF7">
    <property type="entry name" value="PROTON_GLUTAMATE-ASPARTATE SYMPORTER"/>
    <property type="match status" value="1"/>
</dbReference>
<feature type="transmembrane region" description="Helical" evidence="7">
    <location>
        <begin position="370"/>
        <end position="392"/>
    </location>
</feature>
<feature type="transmembrane region" description="Helical" evidence="7">
    <location>
        <begin position="325"/>
        <end position="358"/>
    </location>
</feature>
<feature type="transmembrane region" description="Helical" evidence="7">
    <location>
        <begin position="293"/>
        <end position="313"/>
    </location>
</feature>
<evidence type="ECO:0000256" key="7">
    <source>
        <dbReference type="SAM" id="Phobius"/>
    </source>
</evidence>
<feature type="transmembrane region" description="Helical" evidence="7">
    <location>
        <begin position="185"/>
        <end position="204"/>
    </location>
</feature>
<feature type="transmembrane region" description="Helical" evidence="7">
    <location>
        <begin position="250"/>
        <end position="273"/>
    </location>
</feature>